<comment type="caution">
    <text evidence="2">The sequence shown here is derived from an EMBL/GenBank/DDBJ whole genome shotgun (WGS) entry which is preliminary data.</text>
</comment>
<name>A0A6G4XMJ7_9ACTN</name>
<evidence type="ECO:0000313" key="2">
    <source>
        <dbReference type="EMBL" id="NGO78040.1"/>
    </source>
</evidence>
<dbReference type="RefSeq" id="WP_165333497.1">
    <property type="nucleotide sequence ID" value="NZ_JAAKZW010000086.1"/>
</dbReference>
<dbReference type="EMBL" id="JAAKZW010000086">
    <property type="protein sequence ID" value="NGO78040.1"/>
    <property type="molecule type" value="Genomic_DNA"/>
</dbReference>
<dbReference type="Pfam" id="PF06013">
    <property type="entry name" value="WXG100"/>
    <property type="match status" value="1"/>
</dbReference>
<dbReference type="AlphaFoldDB" id="A0A6G4XMJ7"/>
<organism evidence="2 3">
    <name type="scientific">Streptomyces mesophilus</name>
    <dbReference type="NCBI Taxonomy" id="1775132"/>
    <lineage>
        <taxon>Bacteria</taxon>
        <taxon>Bacillati</taxon>
        <taxon>Actinomycetota</taxon>
        <taxon>Actinomycetes</taxon>
        <taxon>Kitasatosporales</taxon>
        <taxon>Streptomycetaceae</taxon>
        <taxon>Streptomyces</taxon>
    </lineage>
</organism>
<comment type="similarity">
    <text evidence="1">Belongs to the WXG100 family.</text>
</comment>
<dbReference type="InterPro" id="IPR036689">
    <property type="entry name" value="ESAT-6-like_sf"/>
</dbReference>
<sequence length="100" mass="10854">MPKNVPDELVVKYGALDGATTDLGNEARRVEECLSALQRAVQKVGEGWEGEAHEAYLQLQAKWDSRATTIHTALKQIGTQVSLAGGDYMAGDKKAASYFQ</sequence>
<dbReference type="InterPro" id="IPR010310">
    <property type="entry name" value="T7SS_ESAT-6-like"/>
</dbReference>
<dbReference type="NCBIfam" id="TIGR03930">
    <property type="entry name" value="WXG100_ESAT6"/>
    <property type="match status" value="1"/>
</dbReference>
<keyword evidence="3" id="KW-1185">Reference proteome</keyword>
<dbReference type="Gene3D" id="1.10.287.1060">
    <property type="entry name" value="ESAT-6-like"/>
    <property type="match status" value="1"/>
</dbReference>
<proteinExistence type="inferred from homology"/>
<dbReference type="Proteomes" id="UP000481109">
    <property type="component" value="Unassembled WGS sequence"/>
</dbReference>
<dbReference type="SUPFAM" id="SSF140453">
    <property type="entry name" value="EsxAB dimer-like"/>
    <property type="match status" value="1"/>
</dbReference>
<evidence type="ECO:0000256" key="1">
    <source>
        <dbReference type="RuleBase" id="RU362001"/>
    </source>
</evidence>
<reference evidence="2 3" key="1">
    <citation type="submission" date="2020-02" db="EMBL/GenBank/DDBJ databases">
        <title>Whole-genome analyses of novel actinobacteria.</title>
        <authorList>
            <person name="Sahin N."/>
            <person name="Tokatli A."/>
        </authorList>
    </citation>
    <scope>NUCLEOTIDE SEQUENCE [LARGE SCALE GENOMIC DNA]</scope>
    <source>
        <strain evidence="2 3">YC504</strain>
    </source>
</reference>
<gene>
    <name evidence="2" type="ORF">G6045_20580</name>
</gene>
<protein>
    <recommendedName>
        <fullName evidence="1">ESAT-6-like protein</fullName>
    </recommendedName>
</protein>
<evidence type="ECO:0000313" key="3">
    <source>
        <dbReference type="Proteomes" id="UP000481109"/>
    </source>
</evidence>
<accession>A0A6G4XMJ7</accession>